<protein>
    <recommendedName>
        <fullName evidence="9">Glycosyltransferase RgtA/B/C/D-like domain-containing protein</fullName>
    </recommendedName>
</protein>
<dbReference type="STRING" id="1817824.A2751_00180"/>
<dbReference type="PANTHER" id="PTHR33908">
    <property type="entry name" value="MANNOSYLTRANSFERASE YKCB-RELATED"/>
    <property type="match status" value="1"/>
</dbReference>
<evidence type="ECO:0000256" key="3">
    <source>
        <dbReference type="ARBA" id="ARBA00022676"/>
    </source>
</evidence>
<keyword evidence="7 8" id="KW-0472">Membrane</keyword>
<feature type="transmembrane region" description="Helical" evidence="8">
    <location>
        <begin position="5"/>
        <end position="22"/>
    </location>
</feature>
<comment type="subcellular location">
    <subcellularLocation>
        <location evidence="1">Cell membrane</location>
        <topology evidence="1">Multi-pass membrane protein</topology>
    </subcellularLocation>
</comment>
<dbReference type="InterPro" id="IPR050297">
    <property type="entry name" value="LipidA_mod_glycosyltrf_83"/>
</dbReference>
<reference evidence="10 11" key="1">
    <citation type="journal article" date="2016" name="Nat. Commun.">
        <title>Thousands of microbial genomes shed light on interconnected biogeochemical processes in an aquifer system.</title>
        <authorList>
            <person name="Anantharaman K."/>
            <person name="Brown C.T."/>
            <person name="Hug L.A."/>
            <person name="Sharon I."/>
            <person name="Castelle C.J."/>
            <person name="Probst A.J."/>
            <person name="Thomas B.C."/>
            <person name="Singh A."/>
            <person name="Wilkins M.J."/>
            <person name="Karaoz U."/>
            <person name="Brodie E.L."/>
            <person name="Williams K.H."/>
            <person name="Hubbard S.S."/>
            <person name="Banfield J.F."/>
        </authorList>
    </citation>
    <scope>NUCLEOTIDE SEQUENCE [LARGE SCALE GENOMIC DNA]</scope>
</reference>
<feature type="transmembrane region" description="Helical" evidence="8">
    <location>
        <begin position="109"/>
        <end position="126"/>
    </location>
</feature>
<keyword evidence="5 8" id="KW-0812">Transmembrane</keyword>
<organism evidence="10 11">
    <name type="scientific">Candidatus Doudnabacteria bacterium RIFCSPHIGHO2_01_FULL_46_14</name>
    <dbReference type="NCBI Taxonomy" id="1817824"/>
    <lineage>
        <taxon>Bacteria</taxon>
        <taxon>Candidatus Doudnaibacteriota</taxon>
    </lineage>
</organism>
<gene>
    <name evidence="10" type="ORF">A2751_00180</name>
</gene>
<dbReference type="PANTHER" id="PTHR33908:SF3">
    <property type="entry name" value="UNDECAPRENYL PHOSPHATE-ALPHA-4-AMINO-4-DEOXY-L-ARABINOSE ARABINOSYL TRANSFERASE"/>
    <property type="match status" value="1"/>
</dbReference>
<sequence length="527" mass="61362">MKKSYIWILTGIMILGLALRLMNLGTEPYWGDEALSADIIQHFSSISEIVVYISEVEFHPPLYYLMLHYWTAWFGITEFAVRSLSVVFGLGCIVLTFIFSRKLFQNTRGALIAALIVAILPFQIEFSQEGRPYSIVCFFGILAALSAWEYVERKTPRYLACYIFVSLAGLYTHYSFFLVQVAIAAWWAAQVISRKDFKEFTIWFAVHGSLVIGYWPWLDSLFYKILLGQYEIFGLKRILFVNRMPDFFERVFEKLIWLGKDKEINPLTILVKTGFKVTFLAMGFFALRRAAISTRTSLRGFRYVVWLIIAPLMLFLLAPFSKEYAPIYERHVIFVTIALCLLFGFIATQLRARQAAVLILIFIGSLIPFVSEITANDALVDPYFKMKEISEHINQYYQRGDIVLVSDAFFRSDAAHYLREEIPVLSLLPINYYDLDIWNTRQTLGIVENEYQSRFTRSDYESGAGQKLSRLVKIHRANRVWLFGFIKKEDYAVYNWFEDNGWRQGFKSIADIFQLDLYIKKKLNNAF</sequence>
<feature type="transmembrane region" description="Helical" evidence="8">
    <location>
        <begin position="132"/>
        <end position="151"/>
    </location>
</feature>
<feature type="transmembrane region" description="Helical" evidence="8">
    <location>
        <begin position="158"/>
        <end position="188"/>
    </location>
</feature>
<feature type="domain" description="Glycosyltransferase RgtA/B/C/D-like" evidence="9">
    <location>
        <begin position="59"/>
        <end position="212"/>
    </location>
</feature>
<comment type="caution">
    <text evidence="10">The sequence shown here is derived from an EMBL/GenBank/DDBJ whole genome shotgun (WGS) entry which is preliminary data.</text>
</comment>
<evidence type="ECO:0000256" key="8">
    <source>
        <dbReference type="SAM" id="Phobius"/>
    </source>
</evidence>
<feature type="transmembrane region" description="Helical" evidence="8">
    <location>
        <begin position="200"/>
        <end position="218"/>
    </location>
</feature>
<keyword evidence="3" id="KW-0328">Glycosyltransferase</keyword>
<dbReference type="EMBL" id="MFEK01000011">
    <property type="protein sequence ID" value="OGE78946.1"/>
    <property type="molecule type" value="Genomic_DNA"/>
</dbReference>
<dbReference type="GO" id="GO:0016763">
    <property type="term" value="F:pentosyltransferase activity"/>
    <property type="evidence" value="ECO:0007669"/>
    <property type="project" value="TreeGrafter"/>
</dbReference>
<dbReference type="GO" id="GO:0010041">
    <property type="term" value="P:response to iron(III) ion"/>
    <property type="evidence" value="ECO:0007669"/>
    <property type="project" value="TreeGrafter"/>
</dbReference>
<dbReference type="GO" id="GO:0009103">
    <property type="term" value="P:lipopolysaccharide biosynthetic process"/>
    <property type="evidence" value="ECO:0007669"/>
    <property type="project" value="TreeGrafter"/>
</dbReference>
<evidence type="ECO:0000256" key="6">
    <source>
        <dbReference type="ARBA" id="ARBA00022989"/>
    </source>
</evidence>
<evidence type="ECO:0000256" key="5">
    <source>
        <dbReference type="ARBA" id="ARBA00022692"/>
    </source>
</evidence>
<evidence type="ECO:0000256" key="4">
    <source>
        <dbReference type="ARBA" id="ARBA00022679"/>
    </source>
</evidence>
<proteinExistence type="predicted"/>
<dbReference type="Proteomes" id="UP000176864">
    <property type="component" value="Unassembled WGS sequence"/>
</dbReference>
<feature type="transmembrane region" description="Helical" evidence="8">
    <location>
        <begin position="356"/>
        <end position="380"/>
    </location>
</feature>
<evidence type="ECO:0000256" key="2">
    <source>
        <dbReference type="ARBA" id="ARBA00022475"/>
    </source>
</evidence>
<evidence type="ECO:0000256" key="1">
    <source>
        <dbReference type="ARBA" id="ARBA00004651"/>
    </source>
</evidence>
<dbReference type="Pfam" id="PF13231">
    <property type="entry name" value="PMT_2"/>
    <property type="match status" value="1"/>
</dbReference>
<evidence type="ECO:0000313" key="10">
    <source>
        <dbReference type="EMBL" id="OGE78946.1"/>
    </source>
</evidence>
<keyword evidence="2" id="KW-1003">Cell membrane</keyword>
<keyword evidence="4" id="KW-0808">Transferase</keyword>
<accession>A0A1F5NMM2</accession>
<dbReference type="InterPro" id="IPR038731">
    <property type="entry name" value="RgtA/B/C-like"/>
</dbReference>
<evidence type="ECO:0000259" key="9">
    <source>
        <dbReference type="Pfam" id="PF13231"/>
    </source>
</evidence>
<evidence type="ECO:0000256" key="7">
    <source>
        <dbReference type="ARBA" id="ARBA00023136"/>
    </source>
</evidence>
<keyword evidence="6 8" id="KW-1133">Transmembrane helix</keyword>
<feature type="transmembrane region" description="Helical" evidence="8">
    <location>
        <begin position="70"/>
        <end position="97"/>
    </location>
</feature>
<dbReference type="GO" id="GO:0005886">
    <property type="term" value="C:plasma membrane"/>
    <property type="evidence" value="ECO:0007669"/>
    <property type="project" value="UniProtKB-SubCell"/>
</dbReference>
<name>A0A1F5NMM2_9BACT</name>
<feature type="transmembrane region" description="Helical" evidence="8">
    <location>
        <begin position="303"/>
        <end position="320"/>
    </location>
</feature>
<evidence type="ECO:0000313" key="11">
    <source>
        <dbReference type="Proteomes" id="UP000176864"/>
    </source>
</evidence>
<feature type="transmembrane region" description="Helical" evidence="8">
    <location>
        <begin position="332"/>
        <end position="350"/>
    </location>
</feature>
<dbReference type="AlphaFoldDB" id="A0A1F5NMM2"/>